<proteinExistence type="predicted"/>
<evidence type="ECO:0000313" key="1">
    <source>
        <dbReference type="EMBL" id="EEN68738.1"/>
    </source>
</evidence>
<reference evidence="1" key="1">
    <citation type="journal article" date="2008" name="Nature">
        <title>The amphioxus genome and the evolution of the chordate karyotype.</title>
        <authorList>
            <consortium name="US DOE Joint Genome Institute (JGI-PGF)"/>
            <person name="Putnam N.H."/>
            <person name="Butts T."/>
            <person name="Ferrier D.E.K."/>
            <person name="Furlong R.F."/>
            <person name="Hellsten U."/>
            <person name="Kawashima T."/>
            <person name="Robinson-Rechavi M."/>
            <person name="Shoguchi E."/>
            <person name="Terry A."/>
            <person name="Yu J.-K."/>
            <person name="Benito-Gutierrez E.L."/>
            <person name="Dubchak I."/>
            <person name="Garcia-Fernandez J."/>
            <person name="Gibson-Brown J.J."/>
            <person name="Grigoriev I.V."/>
            <person name="Horton A.C."/>
            <person name="de Jong P.J."/>
            <person name="Jurka J."/>
            <person name="Kapitonov V.V."/>
            <person name="Kohara Y."/>
            <person name="Kuroki Y."/>
            <person name="Lindquist E."/>
            <person name="Lucas S."/>
            <person name="Osoegawa K."/>
            <person name="Pennacchio L.A."/>
            <person name="Salamov A.A."/>
            <person name="Satou Y."/>
            <person name="Sauka-Spengler T."/>
            <person name="Schmutz J."/>
            <person name="Shin-I T."/>
            <person name="Toyoda A."/>
            <person name="Bronner-Fraser M."/>
            <person name="Fujiyama A."/>
            <person name="Holland L.Z."/>
            <person name="Holland P.W.H."/>
            <person name="Satoh N."/>
            <person name="Rokhsar D.S."/>
        </authorList>
    </citation>
    <scope>NUCLEOTIDE SEQUENCE [LARGE SCALE GENOMIC DNA]</scope>
    <source>
        <strain evidence="1">S238N-H82</strain>
        <tissue evidence="1">Testes</tissue>
    </source>
</reference>
<dbReference type="InParanoid" id="C3XT05"/>
<dbReference type="EMBL" id="GG666461">
    <property type="protein sequence ID" value="EEN68738.1"/>
    <property type="molecule type" value="Genomic_DNA"/>
</dbReference>
<dbReference type="AlphaFoldDB" id="C3XT05"/>
<gene>
    <name evidence="1" type="ORF">BRAFLDRAFT_97292</name>
</gene>
<accession>C3XT05</accession>
<name>C3XT05_BRAFL</name>
<protein>
    <submittedName>
        <fullName evidence="1">Uncharacterized protein</fullName>
    </submittedName>
</protein>
<sequence length="296" mass="33576">MARSVTRFQNKEQCGIIYCQTVGDYKDIHYRLQKTGTESLESWSTWRRNRKSRSVLIQGIGYNLLGNASFSMSLHRRQACCPKLDKYLKFLLAPEVGDNYRQRGHTDTGLTDSGREVLQEARQVTQLKTRPAARLQLSVRFLFNKMRDKRGILRGACLKCSQCDEFQPDEGEKYACAYCGCSPVSHTRPASDSTSAPTPDASSSAESNSFHKAYFPTCLDDGIFKRAFGCERNRQFGRKEKVEKLTEAIDFVQSNNPAAAGRFLKDGFQVKGEQDRNIILWGIEKLKRVQEGSRQA</sequence>
<organism>
    <name type="scientific">Branchiostoma floridae</name>
    <name type="common">Florida lancelet</name>
    <name type="synonym">Amphioxus</name>
    <dbReference type="NCBI Taxonomy" id="7739"/>
    <lineage>
        <taxon>Eukaryota</taxon>
        <taxon>Metazoa</taxon>
        <taxon>Chordata</taxon>
        <taxon>Cephalochordata</taxon>
        <taxon>Leptocardii</taxon>
        <taxon>Amphioxiformes</taxon>
        <taxon>Branchiostomatidae</taxon>
        <taxon>Branchiostoma</taxon>
    </lineage>
</organism>